<evidence type="ECO:0000256" key="1">
    <source>
        <dbReference type="SAM" id="SignalP"/>
    </source>
</evidence>
<gene>
    <name evidence="3" type="ORF">P43SY_003690</name>
</gene>
<dbReference type="InterPro" id="IPR014044">
    <property type="entry name" value="CAP_dom"/>
</dbReference>
<accession>A0AAD5Q818</accession>
<name>A0AAD5Q818_PYTIN</name>
<feature type="signal peptide" evidence="1">
    <location>
        <begin position="1"/>
        <end position="20"/>
    </location>
</feature>
<dbReference type="InterPro" id="IPR035940">
    <property type="entry name" value="CAP_sf"/>
</dbReference>
<evidence type="ECO:0000259" key="2">
    <source>
        <dbReference type="Pfam" id="PF00188"/>
    </source>
</evidence>
<dbReference type="Pfam" id="PF00188">
    <property type="entry name" value="CAP"/>
    <property type="match status" value="1"/>
</dbReference>
<dbReference type="AlphaFoldDB" id="A0AAD5Q818"/>
<dbReference type="Gene3D" id="3.40.33.10">
    <property type="entry name" value="CAP"/>
    <property type="match status" value="1"/>
</dbReference>
<protein>
    <recommendedName>
        <fullName evidence="2">SCP domain-containing protein</fullName>
    </recommendedName>
</protein>
<dbReference type="PANTHER" id="PTHR31157:SF1">
    <property type="entry name" value="SCP DOMAIN-CONTAINING PROTEIN"/>
    <property type="match status" value="1"/>
</dbReference>
<proteinExistence type="predicted"/>
<comment type="caution">
    <text evidence="3">The sequence shown here is derived from an EMBL/GenBank/DDBJ whole genome shotgun (WGS) entry which is preliminary data.</text>
</comment>
<sequence>MRSAFVAAIATVLALHHVSAQPPNADAVAMELLTAVNDMRAQNNKPLLCINTKLMSASQRMANDMAARGAVTTVGADGSQPTDRAIQQGFNTTGVWEIVGAGYNNVSHAMDEWLTKPDFAPYVLSDLAFLGVGYTNTDAQPFKTFWVLDFANGNDEWCG</sequence>
<dbReference type="Proteomes" id="UP001209570">
    <property type="component" value="Unassembled WGS sequence"/>
</dbReference>
<evidence type="ECO:0000313" key="3">
    <source>
        <dbReference type="EMBL" id="KAJ0399685.1"/>
    </source>
</evidence>
<evidence type="ECO:0000313" key="4">
    <source>
        <dbReference type="Proteomes" id="UP001209570"/>
    </source>
</evidence>
<keyword evidence="1" id="KW-0732">Signal</keyword>
<reference evidence="3" key="1">
    <citation type="submission" date="2021-12" db="EMBL/GenBank/DDBJ databases">
        <title>Prjna785345.</title>
        <authorList>
            <person name="Rujirawat T."/>
            <person name="Krajaejun T."/>
        </authorList>
    </citation>
    <scope>NUCLEOTIDE SEQUENCE</scope>
    <source>
        <strain evidence="3">Pi057C3</strain>
    </source>
</reference>
<dbReference type="PANTHER" id="PTHR31157">
    <property type="entry name" value="SCP DOMAIN-CONTAINING PROTEIN"/>
    <property type="match status" value="1"/>
</dbReference>
<organism evidence="3 4">
    <name type="scientific">Pythium insidiosum</name>
    <name type="common">Pythiosis disease agent</name>
    <dbReference type="NCBI Taxonomy" id="114742"/>
    <lineage>
        <taxon>Eukaryota</taxon>
        <taxon>Sar</taxon>
        <taxon>Stramenopiles</taxon>
        <taxon>Oomycota</taxon>
        <taxon>Peronosporomycetes</taxon>
        <taxon>Pythiales</taxon>
        <taxon>Pythiaceae</taxon>
        <taxon>Pythium</taxon>
    </lineage>
</organism>
<feature type="chain" id="PRO_5041929972" description="SCP domain-containing protein" evidence="1">
    <location>
        <begin position="21"/>
        <end position="159"/>
    </location>
</feature>
<feature type="domain" description="SCP" evidence="2">
    <location>
        <begin position="33"/>
        <end position="150"/>
    </location>
</feature>
<dbReference type="SUPFAM" id="SSF55797">
    <property type="entry name" value="PR-1-like"/>
    <property type="match status" value="1"/>
</dbReference>
<dbReference type="EMBL" id="JAKCXM010000174">
    <property type="protein sequence ID" value="KAJ0399685.1"/>
    <property type="molecule type" value="Genomic_DNA"/>
</dbReference>
<dbReference type="CDD" id="cd05379">
    <property type="entry name" value="CAP_bacterial"/>
    <property type="match status" value="1"/>
</dbReference>
<keyword evidence="4" id="KW-1185">Reference proteome</keyword>